<evidence type="ECO:0000313" key="3">
    <source>
        <dbReference type="Proteomes" id="UP000887159"/>
    </source>
</evidence>
<reference evidence="2" key="1">
    <citation type="submission" date="2020-08" db="EMBL/GenBank/DDBJ databases">
        <title>Multicomponent nature underlies the extraordinary mechanical properties of spider dragline silk.</title>
        <authorList>
            <person name="Kono N."/>
            <person name="Nakamura H."/>
            <person name="Mori M."/>
            <person name="Yoshida Y."/>
            <person name="Ohtoshi R."/>
            <person name="Malay A.D."/>
            <person name="Moran D.A.P."/>
            <person name="Tomita M."/>
            <person name="Numata K."/>
            <person name="Arakawa K."/>
        </authorList>
    </citation>
    <scope>NUCLEOTIDE SEQUENCE</scope>
</reference>
<protein>
    <submittedName>
        <fullName evidence="2">Uncharacterized protein</fullName>
    </submittedName>
</protein>
<sequence length="91" mass="10217">MLFPVVFSEKLRISDDLSTGCMCWPSFMYRPRPITIHRRYFFSEKAAVGMAVGSVVVRASDSRPEGLGSMPNATKYPPSTHTEYTLGVRAR</sequence>
<name>A0A8X6VIY0_TRICX</name>
<gene>
    <name evidence="2" type="ORF">TNCV_1315631</name>
</gene>
<comment type="caution">
    <text evidence="2">The sequence shown here is derived from an EMBL/GenBank/DDBJ whole genome shotgun (WGS) entry which is preliminary data.</text>
</comment>
<dbReference type="Proteomes" id="UP000887159">
    <property type="component" value="Unassembled WGS sequence"/>
</dbReference>
<keyword evidence="3" id="KW-1185">Reference proteome</keyword>
<evidence type="ECO:0000313" key="2">
    <source>
        <dbReference type="EMBL" id="GFY14509.1"/>
    </source>
</evidence>
<evidence type="ECO:0000256" key="1">
    <source>
        <dbReference type="SAM" id="MobiDB-lite"/>
    </source>
</evidence>
<organism evidence="2 3">
    <name type="scientific">Trichonephila clavipes</name>
    <name type="common">Golden silk orbweaver</name>
    <name type="synonym">Nephila clavipes</name>
    <dbReference type="NCBI Taxonomy" id="2585209"/>
    <lineage>
        <taxon>Eukaryota</taxon>
        <taxon>Metazoa</taxon>
        <taxon>Ecdysozoa</taxon>
        <taxon>Arthropoda</taxon>
        <taxon>Chelicerata</taxon>
        <taxon>Arachnida</taxon>
        <taxon>Araneae</taxon>
        <taxon>Araneomorphae</taxon>
        <taxon>Entelegynae</taxon>
        <taxon>Araneoidea</taxon>
        <taxon>Nephilidae</taxon>
        <taxon>Trichonephila</taxon>
    </lineage>
</organism>
<feature type="region of interest" description="Disordered" evidence="1">
    <location>
        <begin position="62"/>
        <end position="81"/>
    </location>
</feature>
<dbReference type="EMBL" id="BMAU01021329">
    <property type="protein sequence ID" value="GFY14509.1"/>
    <property type="molecule type" value="Genomic_DNA"/>
</dbReference>
<dbReference type="AlphaFoldDB" id="A0A8X6VIY0"/>
<proteinExistence type="predicted"/>
<accession>A0A8X6VIY0</accession>